<feature type="transmembrane region" description="Helical" evidence="7">
    <location>
        <begin position="9"/>
        <end position="28"/>
    </location>
</feature>
<keyword evidence="4 7" id="KW-0812">Transmembrane</keyword>
<proteinExistence type="inferred from homology"/>
<dbReference type="Pfam" id="PF07681">
    <property type="entry name" value="DoxX"/>
    <property type="match status" value="1"/>
</dbReference>
<evidence type="ECO:0000256" key="4">
    <source>
        <dbReference type="ARBA" id="ARBA00022692"/>
    </source>
</evidence>
<name>N0B104_9HYPH</name>
<evidence type="ECO:0000313" key="9">
    <source>
        <dbReference type="Proteomes" id="UP000005952"/>
    </source>
</evidence>
<dbReference type="AlphaFoldDB" id="N0B104"/>
<feature type="transmembrane region" description="Helical" evidence="7">
    <location>
        <begin position="105"/>
        <end position="126"/>
    </location>
</feature>
<evidence type="ECO:0000313" key="8">
    <source>
        <dbReference type="EMBL" id="AGK56598.1"/>
    </source>
</evidence>
<protein>
    <submittedName>
        <fullName evidence="8">DoxX family protein</fullName>
    </submittedName>
</protein>
<comment type="subcellular location">
    <subcellularLocation>
        <location evidence="1">Cell membrane</location>
        <topology evidence="1">Multi-pass membrane protein</topology>
    </subcellularLocation>
</comment>
<dbReference type="KEGG" id="hdt:HYPDE_24563"/>
<gene>
    <name evidence="8" type="ORF">HYPDE_24563</name>
</gene>
<evidence type="ECO:0000256" key="5">
    <source>
        <dbReference type="ARBA" id="ARBA00022989"/>
    </source>
</evidence>
<dbReference type="PANTHER" id="PTHR33452">
    <property type="entry name" value="OXIDOREDUCTASE CATD-RELATED"/>
    <property type="match status" value="1"/>
</dbReference>
<dbReference type="eggNOG" id="COG2259">
    <property type="taxonomic scope" value="Bacteria"/>
</dbReference>
<feature type="transmembrane region" description="Helical" evidence="7">
    <location>
        <begin position="75"/>
        <end position="93"/>
    </location>
</feature>
<dbReference type="GO" id="GO:0005886">
    <property type="term" value="C:plasma membrane"/>
    <property type="evidence" value="ECO:0007669"/>
    <property type="project" value="UniProtKB-SubCell"/>
</dbReference>
<dbReference type="PANTHER" id="PTHR33452:SF4">
    <property type="entry name" value="BLL4328 PROTEIN"/>
    <property type="match status" value="1"/>
</dbReference>
<dbReference type="EMBL" id="CP005587">
    <property type="protein sequence ID" value="AGK56598.1"/>
    <property type="molecule type" value="Genomic_DNA"/>
</dbReference>
<reference evidence="8 9" key="1">
    <citation type="journal article" date="2013" name="Genome Announc.">
        <title>Genome sequences for three denitrifying bacterial strains isolated from a uranium- and nitrate-contaminated subsurface environment.</title>
        <authorList>
            <person name="Venkatramanan R."/>
            <person name="Prakash O."/>
            <person name="Woyke T."/>
            <person name="Chain P."/>
            <person name="Goodwin L.A."/>
            <person name="Watson D."/>
            <person name="Brooks S."/>
            <person name="Kostka J.E."/>
            <person name="Green S.J."/>
        </authorList>
    </citation>
    <scope>NUCLEOTIDE SEQUENCE [LARGE SCALE GENOMIC DNA]</scope>
    <source>
        <strain evidence="8 9">1NES1</strain>
    </source>
</reference>
<evidence type="ECO:0000256" key="1">
    <source>
        <dbReference type="ARBA" id="ARBA00004651"/>
    </source>
</evidence>
<dbReference type="InterPro" id="IPR051907">
    <property type="entry name" value="DoxX-like_oxidoreductase"/>
</dbReference>
<dbReference type="RefSeq" id="WP_015596635.1">
    <property type="nucleotide sequence ID" value="NC_021172.1"/>
</dbReference>
<keyword evidence="5 7" id="KW-1133">Transmembrane helix</keyword>
<evidence type="ECO:0000256" key="6">
    <source>
        <dbReference type="ARBA" id="ARBA00023136"/>
    </source>
</evidence>
<keyword evidence="3" id="KW-1003">Cell membrane</keyword>
<dbReference type="InterPro" id="IPR032808">
    <property type="entry name" value="DoxX"/>
</dbReference>
<dbReference type="OrthoDB" id="9808524at2"/>
<comment type="similarity">
    <text evidence="2">Belongs to the DoxX family.</text>
</comment>
<evidence type="ECO:0000256" key="3">
    <source>
        <dbReference type="ARBA" id="ARBA00022475"/>
    </source>
</evidence>
<feature type="transmembrane region" description="Helical" evidence="7">
    <location>
        <begin position="48"/>
        <end position="68"/>
    </location>
</feature>
<dbReference type="HOGENOM" id="CLU_058421_2_1_5"/>
<dbReference type="STRING" id="670307.HYPDE_24563"/>
<keyword evidence="9" id="KW-1185">Reference proteome</keyword>
<evidence type="ECO:0000256" key="7">
    <source>
        <dbReference type="SAM" id="Phobius"/>
    </source>
</evidence>
<keyword evidence="6 7" id="KW-0472">Membrane</keyword>
<organism evidence="8 9">
    <name type="scientific">Hyphomicrobium denitrificans 1NES1</name>
    <dbReference type="NCBI Taxonomy" id="670307"/>
    <lineage>
        <taxon>Bacteria</taxon>
        <taxon>Pseudomonadati</taxon>
        <taxon>Pseudomonadota</taxon>
        <taxon>Alphaproteobacteria</taxon>
        <taxon>Hyphomicrobiales</taxon>
        <taxon>Hyphomicrobiaceae</taxon>
        <taxon>Hyphomicrobium</taxon>
    </lineage>
</organism>
<dbReference type="Proteomes" id="UP000005952">
    <property type="component" value="Chromosome"/>
</dbReference>
<sequence>MNAQALEAWAPRVLSILRIVAAVLFFEHGLQKLFGFPPRPEGAPGPEIVSLLGAAGVMEIIGGGLLILGLFTRPVAFLVAGEMAVGYWVAHAPKSLFPALNGGDAAILYCFIFLYIAFAGPGPWSLDARRSAL</sequence>
<evidence type="ECO:0000256" key="2">
    <source>
        <dbReference type="ARBA" id="ARBA00006679"/>
    </source>
</evidence>
<accession>N0B104</accession>